<dbReference type="EMBL" id="CU928168">
    <property type="protein sequence ID" value="CAR23036.1"/>
    <property type="molecule type" value="Genomic_DNA"/>
</dbReference>
<sequence>MIMEYQCLVDQGCRHHGISSYEPSCHQSLALTLALMSNSNKKLSIEERLSLAARAKSRRKGKKPDSPTPSRATSDLNIEAKGSESPDLVQPAGREEEIHVELAKDGPSSACELDAILPSDYRDLPAETVVDILKPYLRKHVESLAPRGQPSGSSLMKLIREKDNIIEELREEGENLSKLELRNNSTIKELRDKLKATEKSLDSKKKLLDAKSAANALLENRLEEMQSQRKELERQLDSTTSERDRATKDTEELKTEVLSKLKKSLEDAESQSAQSQLQVRRLRDQNEEISIKASLKYQTLDETSRSEITRLETKLEEMRIKLYQFSSTQPKGGAVENSASGSKLLSKYNALENQLKASRGNWSSIESSFRQRTYELEAKLESTQRALDAAEEALGAAKKNQTSLKSAISFYKAEKSSLEKEVSRLTDITQSLEIDLRNVREDLKLWQEKYRIQKLELEEHLVKPKKPLDSPREDNQKARPERPSNGEQKIERISDWEIQDIENLQESFENENETSGLGSQYSLGEFSQNEEIEFSSSLRKSSLASLDLTPSQQQKTVVKPSQNSQMNAQMVSRLGSQIRRLETELASLKDSNSRLLKEKQNINDTIVKLMEENSNANKTKSQLKESLAHSDALEKKLNATLQLLGERSERVEELENDVDDLKELMQMQVQQMVELQERVR</sequence>
<dbReference type="KEGG" id="lth:KLTH0D17688g"/>
<dbReference type="GO" id="GO:0005783">
    <property type="term" value="C:endoplasmic reticulum"/>
    <property type="evidence" value="ECO:0007669"/>
    <property type="project" value="TreeGrafter"/>
</dbReference>
<proteinExistence type="predicted"/>
<dbReference type="eggNOG" id="KOG4673">
    <property type="taxonomic scope" value="Eukaryota"/>
</dbReference>
<evidence type="ECO:0000256" key="3">
    <source>
        <dbReference type="ARBA" id="ARBA00023054"/>
    </source>
</evidence>
<feature type="region of interest" description="Disordered" evidence="5">
    <location>
        <begin position="54"/>
        <end position="93"/>
    </location>
</feature>
<dbReference type="AlphaFoldDB" id="C5DFT1"/>
<dbReference type="Proteomes" id="UP000002036">
    <property type="component" value="Chromosome D"/>
</dbReference>
<keyword evidence="3 4" id="KW-0175">Coiled coil</keyword>
<comment type="subcellular location">
    <subcellularLocation>
        <location evidence="1">Golgi apparatus</location>
    </subcellularLocation>
</comment>
<dbReference type="HOGENOM" id="CLU_018551_0_0_1"/>
<gene>
    <name evidence="7" type="ordered locus">KLTH0D17688g</name>
</gene>
<evidence type="ECO:0000256" key="2">
    <source>
        <dbReference type="ARBA" id="ARBA00023034"/>
    </source>
</evidence>
<dbReference type="OrthoDB" id="74178at2759"/>
<feature type="region of interest" description="Disordered" evidence="5">
    <location>
        <begin position="224"/>
        <end position="251"/>
    </location>
</feature>
<dbReference type="RefSeq" id="XP_002553474.1">
    <property type="nucleotide sequence ID" value="XM_002553428.1"/>
</dbReference>
<dbReference type="PANTHER" id="PTHR46515">
    <property type="entry name" value="TATA ELEMENT MODULATORY FACTOR TMF1"/>
    <property type="match status" value="1"/>
</dbReference>
<feature type="coiled-coil region" evidence="4">
    <location>
        <begin position="373"/>
        <end position="456"/>
    </location>
</feature>
<dbReference type="STRING" id="559295.C5DFT1"/>
<dbReference type="Pfam" id="PF12329">
    <property type="entry name" value="TMF_DNA_bd"/>
    <property type="match status" value="1"/>
</dbReference>
<dbReference type="PANTHER" id="PTHR46515:SF1">
    <property type="entry name" value="TATA ELEMENT MODULATORY FACTOR"/>
    <property type="match status" value="1"/>
</dbReference>
<dbReference type="GeneID" id="8295725"/>
<evidence type="ECO:0000259" key="6">
    <source>
        <dbReference type="Pfam" id="PF12325"/>
    </source>
</evidence>
<reference evidence="7 8" key="1">
    <citation type="journal article" date="2009" name="Genome Res.">
        <title>Comparative genomics of protoploid Saccharomycetaceae.</title>
        <authorList>
            <consortium name="The Genolevures Consortium"/>
            <person name="Souciet J.-L."/>
            <person name="Dujon B."/>
            <person name="Gaillardin C."/>
            <person name="Johnston M."/>
            <person name="Baret P.V."/>
            <person name="Cliften P."/>
            <person name="Sherman D.J."/>
            <person name="Weissenbach J."/>
            <person name="Westhof E."/>
            <person name="Wincker P."/>
            <person name="Jubin C."/>
            <person name="Poulain J."/>
            <person name="Barbe V."/>
            <person name="Segurens B."/>
            <person name="Artiguenave F."/>
            <person name="Anthouard V."/>
            <person name="Vacherie B."/>
            <person name="Val M.-E."/>
            <person name="Fulton R.S."/>
            <person name="Minx P."/>
            <person name="Wilson R."/>
            <person name="Durrens P."/>
            <person name="Jean G."/>
            <person name="Marck C."/>
            <person name="Martin T."/>
            <person name="Nikolski M."/>
            <person name="Rolland T."/>
            <person name="Seret M.-L."/>
            <person name="Casaregola S."/>
            <person name="Despons L."/>
            <person name="Fairhead C."/>
            <person name="Fischer G."/>
            <person name="Lafontaine I."/>
            <person name="Leh V."/>
            <person name="Lemaire M."/>
            <person name="de Montigny J."/>
            <person name="Neuveglise C."/>
            <person name="Thierry A."/>
            <person name="Blanc-Lenfle I."/>
            <person name="Bleykasten C."/>
            <person name="Diffels J."/>
            <person name="Fritsch E."/>
            <person name="Frangeul L."/>
            <person name="Goeffon A."/>
            <person name="Jauniaux N."/>
            <person name="Kachouri-Lafond R."/>
            <person name="Payen C."/>
            <person name="Potier S."/>
            <person name="Pribylova L."/>
            <person name="Ozanne C."/>
            <person name="Richard G.-F."/>
            <person name="Sacerdot C."/>
            <person name="Straub M.-L."/>
            <person name="Talla E."/>
        </authorList>
    </citation>
    <scope>NUCLEOTIDE SEQUENCE [LARGE SCALE GENOMIC DNA]</scope>
    <source>
        <strain evidence="8">ATCC 56472 / CBS 6340 / NRRL Y-8284</strain>
    </source>
</reference>
<feature type="coiled-coil region" evidence="4">
    <location>
        <begin position="571"/>
        <end position="678"/>
    </location>
</feature>
<dbReference type="InterPro" id="IPR022092">
    <property type="entry name" value="TMF_DNA-bd"/>
</dbReference>
<name>C5DFT1_LACTC</name>
<organism evidence="7 8">
    <name type="scientific">Lachancea thermotolerans (strain ATCC 56472 / CBS 6340 / NRRL Y-8284)</name>
    <name type="common">Yeast</name>
    <name type="synonym">Kluyveromyces thermotolerans</name>
    <dbReference type="NCBI Taxonomy" id="559295"/>
    <lineage>
        <taxon>Eukaryota</taxon>
        <taxon>Fungi</taxon>
        <taxon>Dikarya</taxon>
        <taxon>Ascomycota</taxon>
        <taxon>Saccharomycotina</taxon>
        <taxon>Saccharomycetes</taxon>
        <taxon>Saccharomycetales</taxon>
        <taxon>Saccharomycetaceae</taxon>
        <taxon>Lachancea</taxon>
    </lineage>
</organism>
<dbReference type="InterPro" id="IPR052602">
    <property type="entry name" value="Growth_transcription_reg"/>
</dbReference>
<evidence type="ECO:0000313" key="8">
    <source>
        <dbReference type="Proteomes" id="UP000002036"/>
    </source>
</evidence>
<dbReference type="InParanoid" id="C5DFT1"/>
<dbReference type="GO" id="GO:0005794">
    <property type="term" value="C:Golgi apparatus"/>
    <property type="evidence" value="ECO:0007669"/>
    <property type="project" value="UniProtKB-SubCell"/>
</dbReference>
<evidence type="ECO:0000313" key="7">
    <source>
        <dbReference type="EMBL" id="CAR23036.1"/>
    </source>
</evidence>
<evidence type="ECO:0000256" key="4">
    <source>
        <dbReference type="SAM" id="Coils"/>
    </source>
</evidence>
<feature type="region of interest" description="Disordered" evidence="5">
    <location>
        <begin position="463"/>
        <end position="492"/>
    </location>
</feature>
<evidence type="ECO:0000256" key="5">
    <source>
        <dbReference type="SAM" id="MobiDB-lite"/>
    </source>
</evidence>
<dbReference type="Pfam" id="PF12325">
    <property type="entry name" value="TMF_TATA_bd"/>
    <property type="match status" value="1"/>
</dbReference>
<dbReference type="InterPro" id="IPR022091">
    <property type="entry name" value="TMF_TATA-bd"/>
</dbReference>
<feature type="region of interest" description="Disordered" evidence="5">
    <location>
        <begin position="545"/>
        <end position="566"/>
    </location>
</feature>
<feature type="compositionally biased region" description="Polar residues" evidence="5">
    <location>
        <begin position="549"/>
        <end position="566"/>
    </location>
</feature>
<keyword evidence="2" id="KW-0333">Golgi apparatus</keyword>
<dbReference type="OMA" id="NWESIEF"/>
<keyword evidence="8" id="KW-1185">Reference proteome</keyword>
<accession>C5DFT1</accession>
<evidence type="ECO:0000256" key="1">
    <source>
        <dbReference type="ARBA" id="ARBA00004555"/>
    </source>
</evidence>
<dbReference type="FunCoup" id="C5DFT1">
    <property type="interactions" value="542"/>
</dbReference>
<protein>
    <submittedName>
        <fullName evidence="7">KLTH0D17688p</fullName>
    </submittedName>
</protein>
<feature type="domain" description="TATA element modulatory factor 1 TATA binding" evidence="6">
    <location>
        <begin position="561"/>
        <end position="672"/>
    </location>
</feature>